<comment type="caution">
    <text evidence="1">The sequence shown here is derived from an EMBL/GenBank/DDBJ whole genome shotgun (WGS) entry which is preliminary data.</text>
</comment>
<dbReference type="PROSITE" id="PS50012">
    <property type="entry name" value="RCC1_3"/>
    <property type="match status" value="2"/>
</dbReference>
<dbReference type="Pfam" id="PF00415">
    <property type="entry name" value="RCC1"/>
    <property type="match status" value="3"/>
</dbReference>
<dbReference type="PRINTS" id="PR00633">
    <property type="entry name" value="RCCNDNSATION"/>
</dbReference>
<dbReference type="STRING" id="1244869.H261_05379"/>
<name>M2YDD2_9PROT</name>
<dbReference type="Gene3D" id="2.130.10.30">
    <property type="entry name" value="Regulator of chromosome condensation 1/beta-lactamase-inhibitor protein II"/>
    <property type="match status" value="2"/>
</dbReference>
<gene>
    <name evidence="1" type="ORF">H261_05379</name>
</gene>
<dbReference type="InterPro" id="IPR000408">
    <property type="entry name" value="Reg_chr_condens"/>
</dbReference>
<dbReference type="InterPro" id="IPR009091">
    <property type="entry name" value="RCC1/BLIP-II"/>
</dbReference>
<dbReference type="PATRIC" id="fig|1244869.3.peg.1082"/>
<dbReference type="PANTHER" id="PTHR45982:SF1">
    <property type="entry name" value="REGULATOR OF CHROMOSOME CONDENSATION"/>
    <property type="match status" value="1"/>
</dbReference>
<dbReference type="OrthoDB" id="223957at2"/>
<dbReference type="RefSeq" id="WP_008615163.1">
    <property type="nucleotide sequence ID" value="NZ_AONQ01000010.1"/>
</dbReference>
<accession>M2YDD2</accession>
<dbReference type="EMBL" id="AONQ01000010">
    <property type="protein sequence ID" value="EME70991.1"/>
    <property type="molecule type" value="Genomic_DNA"/>
</dbReference>
<dbReference type="Proteomes" id="UP000011744">
    <property type="component" value="Unassembled WGS sequence"/>
</dbReference>
<keyword evidence="2" id="KW-1185">Reference proteome</keyword>
<dbReference type="AlphaFoldDB" id="M2YDD2"/>
<reference evidence="1 2" key="1">
    <citation type="journal article" date="2014" name="Genome Announc.">
        <title>Draft Genome Sequence of Magnetospirillum sp. Strain SO-1, a Freshwater Magnetotactic Bacterium Isolated from the Ol'khovka River, Russia.</title>
        <authorList>
            <person name="Grouzdev D.S."/>
            <person name="Dziuba M.V."/>
            <person name="Sukhacheva M.S."/>
            <person name="Mardanov A.V."/>
            <person name="Beletskiy A.V."/>
            <person name="Kuznetsov B.B."/>
            <person name="Skryabin K.G."/>
        </authorList>
    </citation>
    <scope>NUCLEOTIDE SEQUENCE [LARGE SCALE GENOMIC DNA]</scope>
    <source>
        <strain evidence="1 2">SO-1</strain>
    </source>
</reference>
<protein>
    <submittedName>
        <fullName evidence="1">Ig domain-containing protein</fullName>
    </submittedName>
</protein>
<dbReference type="SUPFAM" id="SSF50985">
    <property type="entry name" value="RCC1/BLIP-II"/>
    <property type="match status" value="1"/>
</dbReference>
<dbReference type="InterPro" id="IPR051553">
    <property type="entry name" value="Ran_GTPase-activating"/>
</dbReference>
<organism evidence="1 2">
    <name type="scientific">Paramagnetospirillum caucaseum</name>
    <dbReference type="NCBI Taxonomy" id="1244869"/>
    <lineage>
        <taxon>Bacteria</taxon>
        <taxon>Pseudomonadati</taxon>
        <taxon>Pseudomonadota</taxon>
        <taxon>Alphaproteobacteria</taxon>
        <taxon>Rhodospirillales</taxon>
        <taxon>Magnetospirillaceae</taxon>
        <taxon>Paramagnetospirillum</taxon>
    </lineage>
</organism>
<sequence>MSIASLRGLIETIKGRGQTLAAAAGEDGASARDLVYLAKAVESMVGADALLGLLDEAGKPAEIVTVAAPGTAILTLTEDQVARDVVVLRPDQGDFTAAEVVVIAPSRGWAVIIDNELPLPVRIKTAIQTVAAISVAPGSKGWLFCDGGMVDHVFDVTAAIAAAASPLAVRGDLYVRNGSGNARLPLGAASKFLGSDGTDPKWLLPPGRTNSRAKYLANDFIARDVDDNLVAGGNAVSLVATPRLANLITDAVVFPDHANLGIWDADSQSGMTSIYRGLAAVFQDGGLSVWGNSNSGRNGDPNGSHWPHFQPALYRTTNEGHLVTENLTDAGVKQVYGNYGTTMILLENGELYATGYGGHGQQGDGTTSSKSFFQRIVFPGDAGPVRYVVSTCMTGPDSSAAFYALMEDGDVYSWGYNGYGQLGHGDTGNRTIPTKIAAFERNVQCIVAAGGSYGFAHFVTTDNKLFGCGYNGYGNLGDNTTANKPAPVLIDAGPVVKCANTGYGSHNFAFYIKADGKLYAMGFNESGQLGDNSATNRSTPVLVGNLGLTDPTKVIDIWAYGARYGAGGFALTKNGQFWAWGSNVNGQLGLGDTNSRQAPVLVPGVEHVSQVVSPTTGISQATQYHYNSVLLLRHASAADRIARRSGYPMTAGWGGSFIGTPNASNPTTVFRMVGFPPKYHGRIRRIGCSGYHDGTGNSEQDAYALAMDGTVFAWGPSSNYALGDWMNTSTTCPQPLKF</sequence>
<evidence type="ECO:0000313" key="1">
    <source>
        <dbReference type="EMBL" id="EME70991.1"/>
    </source>
</evidence>
<dbReference type="eggNOG" id="COG5184">
    <property type="taxonomic scope" value="Bacteria"/>
</dbReference>
<dbReference type="PANTHER" id="PTHR45982">
    <property type="entry name" value="REGULATOR OF CHROMOSOME CONDENSATION"/>
    <property type="match status" value="1"/>
</dbReference>
<proteinExistence type="predicted"/>
<evidence type="ECO:0000313" key="2">
    <source>
        <dbReference type="Proteomes" id="UP000011744"/>
    </source>
</evidence>